<dbReference type="Pfam" id="PF01041">
    <property type="entry name" value="DegT_DnrJ_EryC1"/>
    <property type="match status" value="1"/>
</dbReference>
<feature type="modified residue" description="N6-(pyridoxal phosphate)lysine" evidence="2">
    <location>
        <position position="191"/>
    </location>
</feature>
<dbReference type="SUPFAM" id="SSF53383">
    <property type="entry name" value="PLP-dependent transferases"/>
    <property type="match status" value="1"/>
</dbReference>
<reference evidence="4 5" key="1">
    <citation type="submission" date="2016-11" db="EMBL/GenBank/DDBJ databases">
        <authorList>
            <person name="Jaros S."/>
            <person name="Januszkiewicz K."/>
            <person name="Wedrychowicz H."/>
        </authorList>
    </citation>
    <scope>NUCLEOTIDE SEQUENCE [LARGE SCALE GENOMIC DNA]</scope>
    <source>
        <strain evidence="4 5">HD4</strain>
    </source>
</reference>
<dbReference type="PIRSF" id="PIRSF000390">
    <property type="entry name" value="PLP_StrS"/>
    <property type="match status" value="1"/>
</dbReference>
<dbReference type="Gene3D" id="3.90.1150.10">
    <property type="entry name" value="Aspartate Aminotransferase, domain 1"/>
    <property type="match status" value="1"/>
</dbReference>
<dbReference type="GO" id="GO:0030170">
    <property type="term" value="F:pyridoxal phosphate binding"/>
    <property type="evidence" value="ECO:0007669"/>
    <property type="project" value="TreeGrafter"/>
</dbReference>
<evidence type="ECO:0000256" key="3">
    <source>
        <dbReference type="RuleBase" id="RU004508"/>
    </source>
</evidence>
<dbReference type="RefSeq" id="WP_073089757.1">
    <property type="nucleotide sequence ID" value="NZ_FRBC01000013.1"/>
</dbReference>
<accession>A0A1M6UKQ2</accession>
<keyword evidence="2 3" id="KW-0663">Pyridoxal phosphate</keyword>
<dbReference type="GO" id="GO:0000271">
    <property type="term" value="P:polysaccharide biosynthetic process"/>
    <property type="evidence" value="ECO:0007669"/>
    <property type="project" value="TreeGrafter"/>
</dbReference>
<dbReference type="CDD" id="cd00616">
    <property type="entry name" value="AHBA_syn"/>
    <property type="match status" value="1"/>
</dbReference>
<feature type="active site" description="Proton acceptor" evidence="1">
    <location>
        <position position="191"/>
    </location>
</feature>
<organism evidence="4 5">
    <name type="scientific">Selenomonas ruminantium</name>
    <dbReference type="NCBI Taxonomy" id="971"/>
    <lineage>
        <taxon>Bacteria</taxon>
        <taxon>Bacillati</taxon>
        <taxon>Bacillota</taxon>
        <taxon>Negativicutes</taxon>
        <taxon>Selenomonadales</taxon>
        <taxon>Selenomonadaceae</taxon>
        <taxon>Selenomonas</taxon>
    </lineage>
</organism>
<dbReference type="GO" id="GO:0008483">
    <property type="term" value="F:transaminase activity"/>
    <property type="evidence" value="ECO:0007669"/>
    <property type="project" value="TreeGrafter"/>
</dbReference>
<dbReference type="Gene3D" id="3.40.640.10">
    <property type="entry name" value="Type I PLP-dependent aspartate aminotransferase-like (Major domain)"/>
    <property type="match status" value="1"/>
</dbReference>
<dbReference type="InterPro" id="IPR015421">
    <property type="entry name" value="PyrdxlP-dep_Trfase_major"/>
</dbReference>
<dbReference type="InterPro" id="IPR000653">
    <property type="entry name" value="DegT/StrS_aminotransferase"/>
</dbReference>
<evidence type="ECO:0000256" key="2">
    <source>
        <dbReference type="PIRSR" id="PIRSR000390-2"/>
    </source>
</evidence>
<gene>
    <name evidence="4" type="ORF">SAMN05216582_1137</name>
</gene>
<evidence type="ECO:0000313" key="5">
    <source>
        <dbReference type="Proteomes" id="UP000184263"/>
    </source>
</evidence>
<dbReference type="InterPro" id="IPR015422">
    <property type="entry name" value="PyrdxlP-dep_Trfase_small"/>
</dbReference>
<evidence type="ECO:0000313" key="4">
    <source>
        <dbReference type="EMBL" id="SHK69688.1"/>
    </source>
</evidence>
<dbReference type="EMBL" id="FRBC01000013">
    <property type="protein sequence ID" value="SHK69688.1"/>
    <property type="molecule type" value="Genomic_DNA"/>
</dbReference>
<dbReference type="OrthoDB" id="9810913at2"/>
<name>A0A1M6UKQ2_SELRU</name>
<sequence length="380" mass="42710">MKKIPLFKVYMASEVDKPLLDVIHSGWIGEGPKVEAFEKKLKDFFGNPYVSTLNNGTSALHLAYHMSLYSNEPKGYDTCSDYEVISTPITCTATNTPIIANGAKIVWADVDPITGNIDPHDIENKITEKTKAIVMVHWGGNPCKVNEINTIGKKYGIKVIEDAAHAVGMKYDGLRVGNHSDFTAISLQAIKSITSVDGGILMMKSEADYKRACLLRWYGIDRTIREGIDLRCEIDVAEAGYKFHMNDVVAVIGMTNFTHIDEIVGRQRDNAHFYDRAFSGNDKITVVPENEKGESSYWLYTLHVNNRDKIMNELNELGIMSSKVHARNDTHSMFADFMAELPNAEKFNSTHLCIPVGWWVSDEDREYIAESLINLVRKYG</sequence>
<comment type="similarity">
    <text evidence="3">Belongs to the DegT/DnrJ/EryC1 family.</text>
</comment>
<evidence type="ECO:0000256" key="1">
    <source>
        <dbReference type="PIRSR" id="PIRSR000390-1"/>
    </source>
</evidence>
<dbReference type="PANTHER" id="PTHR30244">
    <property type="entry name" value="TRANSAMINASE"/>
    <property type="match status" value="1"/>
</dbReference>
<dbReference type="Proteomes" id="UP000184263">
    <property type="component" value="Unassembled WGS sequence"/>
</dbReference>
<dbReference type="PANTHER" id="PTHR30244:SF34">
    <property type="entry name" value="DTDP-4-AMINO-4,6-DIDEOXYGALACTOSE TRANSAMINASE"/>
    <property type="match status" value="1"/>
</dbReference>
<dbReference type="InterPro" id="IPR015424">
    <property type="entry name" value="PyrdxlP-dep_Trfase"/>
</dbReference>
<protein>
    <submittedName>
        <fullName evidence="4">dTDP-4-amino-4,6-dideoxygalactose transaminase</fullName>
    </submittedName>
</protein>
<proteinExistence type="inferred from homology"/>
<dbReference type="AlphaFoldDB" id="A0A1M6UKQ2"/>